<dbReference type="KEGG" id="tab:CIG75_00280"/>
<evidence type="ECO:0000313" key="2">
    <source>
        <dbReference type="EMBL" id="ASS73561.1"/>
    </source>
</evidence>
<dbReference type="EMBL" id="CP022657">
    <property type="protein sequence ID" value="ASS73561.1"/>
    <property type="molecule type" value="Genomic_DNA"/>
</dbReference>
<feature type="region of interest" description="Disordered" evidence="1">
    <location>
        <begin position="69"/>
        <end position="88"/>
    </location>
</feature>
<feature type="region of interest" description="Disordered" evidence="1">
    <location>
        <begin position="12"/>
        <end position="37"/>
    </location>
</feature>
<name>A0A223CW88_9BACL</name>
<keyword evidence="3" id="KW-1185">Reference proteome</keyword>
<evidence type="ECO:0000313" key="3">
    <source>
        <dbReference type="Proteomes" id="UP000214688"/>
    </source>
</evidence>
<sequence length="88" mass="9101">MEEVVWLEGKAVGEGWVPQSEGETQSGSGGSPKAGESKVACPTVLLLMEEVVWLEGKAVGEGWVPHSVVETQSGSVGSPRAGESKVAH</sequence>
<dbReference type="AlphaFoldDB" id="A0A223CW88"/>
<organism evidence="2 3">
    <name type="scientific">Tumebacillus algifaecis</name>
    <dbReference type="NCBI Taxonomy" id="1214604"/>
    <lineage>
        <taxon>Bacteria</taxon>
        <taxon>Bacillati</taxon>
        <taxon>Bacillota</taxon>
        <taxon>Bacilli</taxon>
        <taxon>Bacillales</taxon>
        <taxon>Alicyclobacillaceae</taxon>
        <taxon>Tumebacillus</taxon>
    </lineage>
</organism>
<dbReference type="Proteomes" id="UP000214688">
    <property type="component" value="Chromosome"/>
</dbReference>
<dbReference type="RefSeq" id="WP_094234821.1">
    <property type="nucleotide sequence ID" value="NZ_CP022657.1"/>
</dbReference>
<reference evidence="2 3" key="1">
    <citation type="journal article" date="2015" name="Int. J. Syst. Evol. Microbiol.">
        <title>Tumebacillus algifaecis sp. nov., isolated from decomposing algal scum.</title>
        <authorList>
            <person name="Wu Y.F."/>
            <person name="Zhang B."/>
            <person name="Xing P."/>
            <person name="Wu Q.L."/>
            <person name="Liu S.J."/>
        </authorList>
    </citation>
    <scope>NUCLEOTIDE SEQUENCE [LARGE SCALE GENOMIC DNA]</scope>
    <source>
        <strain evidence="2 3">THMBR28</strain>
    </source>
</reference>
<accession>A0A223CW88</accession>
<proteinExistence type="predicted"/>
<gene>
    <name evidence="2" type="ORF">CIG75_00280</name>
</gene>
<evidence type="ECO:0000256" key="1">
    <source>
        <dbReference type="SAM" id="MobiDB-lite"/>
    </source>
</evidence>
<protein>
    <submittedName>
        <fullName evidence="2">Uncharacterized protein</fullName>
    </submittedName>
</protein>